<dbReference type="RefSeq" id="WP_377548513.1">
    <property type="nucleotide sequence ID" value="NZ_JBHSBN010000015.1"/>
</dbReference>
<evidence type="ECO:0000313" key="5">
    <source>
        <dbReference type="EMBL" id="MFC4108361.1"/>
    </source>
</evidence>
<dbReference type="Gene3D" id="3.50.50.60">
    <property type="entry name" value="FAD/NAD(P)-binding domain"/>
    <property type="match status" value="1"/>
</dbReference>
<dbReference type="Gene3D" id="3.30.9.10">
    <property type="entry name" value="D-Amino Acid Oxidase, subunit A, domain 2"/>
    <property type="match status" value="1"/>
</dbReference>
<accession>A0ABV8KR27</accession>
<dbReference type="InterPro" id="IPR036188">
    <property type="entry name" value="FAD/NAD-bd_sf"/>
</dbReference>
<proteinExistence type="predicted"/>
<evidence type="ECO:0000313" key="6">
    <source>
        <dbReference type="Proteomes" id="UP001595868"/>
    </source>
</evidence>
<evidence type="ECO:0000259" key="4">
    <source>
        <dbReference type="Pfam" id="PF01494"/>
    </source>
</evidence>
<keyword evidence="2" id="KW-0285">Flavoprotein</keyword>
<reference evidence="6" key="1">
    <citation type="journal article" date="2019" name="Int. J. Syst. Evol. Microbiol.">
        <title>The Global Catalogue of Microorganisms (GCM) 10K type strain sequencing project: providing services to taxonomists for standard genome sequencing and annotation.</title>
        <authorList>
            <consortium name="The Broad Institute Genomics Platform"/>
            <consortium name="The Broad Institute Genome Sequencing Center for Infectious Disease"/>
            <person name="Wu L."/>
            <person name="Ma J."/>
        </authorList>
    </citation>
    <scope>NUCLEOTIDE SEQUENCE [LARGE SCALE GENOMIC DNA]</scope>
    <source>
        <strain evidence="6">2902at01</strain>
    </source>
</reference>
<dbReference type="Pfam" id="PF01494">
    <property type="entry name" value="FAD_binding_3"/>
    <property type="match status" value="1"/>
</dbReference>
<name>A0ABV8KR27_9ACTN</name>
<keyword evidence="6" id="KW-1185">Reference proteome</keyword>
<dbReference type="EMBL" id="JBHSBN010000015">
    <property type="protein sequence ID" value="MFC4108361.1"/>
    <property type="molecule type" value="Genomic_DNA"/>
</dbReference>
<feature type="domain" description="FAD-binding" evidence="4">
    <location>
        <begin position="8"/>
        <end position="348"/>
    </location>
</feature>
<dbReference type="Gene3D" id="3.40.30.120">
    <property type="match status" value="1"/>
</dbReference>
<dbReference type="Proteomes" id="UP001595868">
    <property type="component" value="Unassembled WGS sequence"/>
</dbReference>
<comment type="cofactor">
    <cofactor evidence="1">
        <name>FAD</name>
        <dbReference type="ChEBI" id="CHEBI:57692"/>
    </cofactor>
</comment>
<dbReference type="Pfam" id="PF21274">
    <property type="entry name" value="Rng_hyd_C"/>
    <property type="match status" value="1"/>
</dbReference>
<evidence type="ECO:0000256" key="1">
    <source>
        <dbReference type="ARBA" id="ARBA00001974"/>
    </source>
</evidence>
<evidence type="ECO:0000256" key="3">
    <source>
        <dbReference type="ARBA" id="ARBA00022827"/>
    </source>
</evidence>
<dbReference type="InterPro" id="IPR002938">
    <property type="entry name" value="FAD-bd"/>
</dbReference>
<dbReference type="PANTHER" id="PTHR43004">
    <property type="entry name" value="TRK SYSTEM POTASSIUM UPTAKE PROTEIN"/>
    <property type="match status" value="1"/>
</dbReference>
<keyword evidence="3" id="KW-0274">FAD</keyword>
<dbReference type="SUPFAM" id="SSF51905">
    <property type="entry name" value="FAD/NAD(P)-binding domain"/>
    <property type="match status" value="1"/>
</dbReference>
<dbReference type="PRINTS" id="PR00420">
    <property type="entry name" value="RNGMNOXGNASE"/>
</dbReference>
<comment type="caution">
    <text evidence="5">The sequence shown here is derived from an EMBL/GenBank/DDBJ whole genome shotgun (WGS) entry which is preliminary data.</text>
</comment>
<organism evidence="5 6">
    <name type="scientific">Micromonospora zhanjiangensis</name>
    <dbReference type="NCBI Taxonomy" id="1522057"/>
    <lineage>
        <taxon>Bacteria</taxon>
        <taxon>Bacillati</taxon>
        <taxon>Actinomycetota</taxon>
        <taxon>Actinomycetes</taxon>
        <taxon>Micromonosporales</taxon>
        <taxon>Micromonosporaceae</taxon>
        <taxon>Micromonospora</taxon>
    </lineage>
</organism>
<gene>
    <name evidence="5" type="ORF">ACFOX0_20805</name>
</gene>
<protein>
    <submittedName>
        <fullName evidence="5">FAD-dependent oxidoreductase</fullName>
    </submittedName>
</protein>
<dbReference type="InterPro" id="IPR050641">
    <property type="entry name" value="RIFMO-like"/>
</dbReference>
<evidence type="ECO:0000256" key="2">
    <source>
        <dbReference type="ARBA" id="ARBA00022630"/>
    </source>
</evidence>
<sequence>MNVRRTPEVLIVGAGLVGLSTAIALRQTGIDVRVVERHPGTSIQPKARRFNFRTMEVFRSQGIAQEVAEAAKGLADHQGMRAGRTLVDAEPLPAPPHIDFRELLELSPEQSCLVAQDALEPVLLRLARERGATVDFDTEVTGLAPGADEVVVRLREQELTVPYVIGADGARSAVRELLGITRSGAGELSRAVTVDFDADLGDVTRGREFNLCQVETPGAPGAFASVDGHHRWLFYTGEILPTDAPAERWATVLRTAIGKDDIDIHVRSVQAWRPAVLVADRFSVGRVFLAGDAAHVMPPFAALGANTGIQDGANLAWKLAMVLRGEAGPALLDTYHEERHPAGTYAAEQSAARTGGLREMAEPKDGLAHPFALVTGYRYASGALVDDGAGPQPMDRLSLAGRSGTRVPHVWLADGRSTLDICGRGFGLLTGPSGGPWLAAAGAAGLPAAQVANYCVDSGALLVRPDGIVAWSAPDASAAERLTDVLDGLLHRS</sequence>
<dbReference type="PANTHER" id="PTHR43004:SF19">
    <property type="entry name" value="BINDING MONOOXYGENASE, PUTATIVE (JCVI)-RELATED"/>
    <property type="match status" value="1"/>
</dbReference>